<comment type="caution">
    <text evidence="1">The sequence shown here is derived from an EMBL/GenBank/DDBJ whole genome shotgun (WGS) entry which is preliminary data.</text>
</comment>
<dbReference type="Pfam" id="PF19849">
    <property type="entry name" value="DUF6324"/>
    <property type="match status" value="1"/>
</dbReference>
<dbReference type="InterPro" id="IPR046287">
    <property type="entry name" value="DUF6324"/>
</dbReference>
<evidence type="ECO:0000313" key="1">
    <source>
        <dbReference type="EMBL" id="PCJ03563.1"/>
    </source>
</evidence>
<dbReference type="EMBL" id="NVUS01000002">
    <property type="protein sequence ID" value="PCJ03563.1"/>
    <property type="molecule type" value="Genomic_DNA"/>
</dbReference>
<organism evidence="1">
    <name type="scientific">OCS116 cluster bacterium</name>
    <dbReference type="NCBI Taxonomy" id="2030921"/>
    <lineage>
        <taxon>Bacteria</taxon>
        <taxon>Pseudomonadati</taxon>
        <taxon>Pseudomonadota</taxon>
        <taxon>Alphaproteobacteria</taxon>
        <taxon>OCS116 cluster</taxon>
    </lineage>
</organism>
<reference evidence="1" key="2">
    <citation type="journal article" date="2018" name="ISME J.">
        <title>A dynamic microbial community with high functional redundancy inhabits the cold, oxic subseafloor aquifer.</title>
        <authorList>
            <person name="Tully B.J."/>
            <person name="Wheat C.G."/>
            <person name="Glazer B.T."/>
            <person name="Huber J.A."/>
        </authorList>
    </citation>
    <scope>NUCLEOTIDE SEQUENCE</scope>
    <source>
        <strain evidence="1">NORP83</strain>
    </source>
</reference>
<proteinExistence type="predicted"/>
<name>A0A2A4Z963_9PROT</name>
<accession>A0A2A4Z963</accession>
<reference key="1">
    <citation type="submission" date="2017-08" db="EMBL/GenBank/DDBJ databases">
        <title>A dynamic microbial community with high functional redundancy inhabits the cold, oxic subseafloor aquifer.</title>
        <authorList>
            <person name="Tully B.J."/>
            <person name="Wheat C.G."/>
            <person name="Glazer B.T."/>
            <person name="Huber J.A."/>
        </authorList>
    </citation>
    <scope>NUCLEOTIDE SEQUENCE [LARGE SCALE GENOMIC DNA]</scope>
</reference>
<sequence>MGINSSNDIIADLQLGSTSDGLVRIYVIGEEVDLPMDFEPDEAREIAAELLAAADEAEQIAKKNAKKRR</sequence>
<dbReference type="AlphaFoldDB" id="A0A2A4Z963"/>
<protein>
    <submittedName>
        <fullName evidence="1">Uncharacterized protein</fullName>
    </submittedName>
</protein>
<gene>
    <name evidence="1" type="ORF">COB13_02780</name>
</gene>